<dbReference type="Gene3D" id="1.10.287.770">
    <property type="entry name" value="YojJ-like"/>
    <property type="match status" value="1"/>
</dbReference>
<evidence type="ECO:0000256" key="12">
    <source>
        <dbReference type="RuleBase" id="RU000679"/>
    </source>
</evidence>
<keyword evidence="6 13" id="KW-1133">Transmembrane helix</keyword>
<keyword evidence="15" id="KW-1185">Reference proteome</keyword>
<dbReference type="Proteomes" id="UP000752696">
    <property type="component" value="Unassembled WGS sequence"/>
</dbReference>
<reference evidence="14" key="1">
    <citation type="submission" date="2020-07" db="EMBL/GenBank/DDBJ databases">
        <authorList>
            <person name="Nazaruddin N."/>
        </authorList>
    </citation>
    <scope>NUCLEOTIDE SEQUENCE</scope>
</reference>
<evidence type="ECO:0000256" key="6">
    <source>
        <dbReference type="ARBA" id="ARBA00022989"/>
    </source>
</evidence>
<evidence type="ECO:0000256" key="1">
    <source>
        <dbReference type="ARBA" id="ARBA00004141"/>
    </source>
</evidence>
<evidence type="ECO:0000256" key="8">
    <source>
        <dbReference type="ARBA" id="ARBA00023065"/>
    </source>
</evidence>
<organism evidence="14 15">
    <name type="scientific">Heterotrigona itama</name>
    <dbReference type="NCBI Taxonomy" id="395501"/>
    <lineage>
        <taxon>Eukaryota</taxon>
        <taxon>Metazoa</taxon>
        <taxon>Ecdysozoa</taxon>
        <taxon>Arthropoda</taxon>
        <taxon>Hexapoda</taxon>
        <taxon>Insecta</taxon>
        <taxon>Pterygota</taxon>
        <taxon>Neoptera</taxon>
        <taxon>Endopterygota</taxon>
        <taxon>Hymenoptera</taxon>
        <taxon>Apocrita</taxon>
        <taxon>Aculeata</taxon>
        <taxon>Apoidea</taxon>
        <taxon>Anthophila</taxon>
        <taxon>Apidae</taxon>
        <taxon>Heterotrigona</taxon>
    </lineage>
</organism>
<dbReference type="InterPro" id="IPR001873">
    <property type="entry name" value="ENaC"/>
</dbReference>
<evidence type="ECO:0000256" key="10">
    <source>
        <dbReference type="ARBA" id="ARBA00023201"/>
    </source>
</evidence>
<dbReference type="PANTHER" id="PTHR11690">
    <property type="entry name" value="AMILORIDE-SENSITIVE SODIUM CHANNEL-RELATED"/>
    <property type="match status" value="1"/>
</dbReference>
<dbReference type="Pfam" id="PF00858">
    <property type="entry name" value="ASC"/>
    <property type="match status" value="1"/>
</dbReference>
<evidence type="ECO:0000256" key="11">
    <source>
        <dbReference type="ARBA" id="ARBA00023303"/>
    </source>
</evidence>
<dbReference type="EMBL" id="CAJDYZ010004917">
    <property type="protein sequence ID" value="CAD1472064.1"/>
    <property type="molecule type" value="Genomic_DNA"/>
</dbReference>
<evidence type="ECO:0000313" key="15">
    <source>
        <dbReference type="Proteomes" id="UP000752696"/>
    </source>
</evidence>
<dbReference type="PANTHER" id="PTHR11690:SF237">
    <property type="entry name" value="PICKPOCKET 16-RELATED"/>
    <property type="match status" value="1"/>
</dbReference>
<name>A0A6V7GZN1_9HYME</name>
<protein>
    <recommendedName>
        <fullName evidence="16">Sodium channel protein Nach</fullName>
    </recommendedName>
</protein>
<feature type="transmembrane region" description="Helical" evidence="13">
    <location>
        <begin position="549"/>
        <end position="576"/>
    </location>
</feature>
<keyword evidence="7" id="KW-0915">Sodium</keyword>
<gene>
    <name evidence="14" type="ORF">MHI_LOCUS258997</name>
</gene>
<evidence type="ECO:0000256" key="3">
    <source>
        <dbReference type="ARBA" id="ARBA00022448"/>
    </source>
</evidence>
<keyword evidence="10 12" id="KW-0739">Sodium transport</keyword>
<evidence type="ECO:0000256" key="2">
    <source>
        <dbReference type="ARBA" id="ARBA00007193"/>
    </source>
</evidence>
<evidence type="ECO:0000256" key="13">
    <source>
        <dbReference type="SAM" id="Phobius"/>
    </source>
</evidence>
<sequence>MHLRGHWPLPEQAGAAARRAVSGQRTKSWHRGDYGTPLDTGHLTGITDMATNPPELFISITSFYSRQRGLTRDGAVLNNSPLQILPRVKNMRHIRKRNFISILRKVVRKIFYTLKKYISQFCRETGLHGCKYICDTQRPMIERIAWAIMVVSSLCIALGLLKGTLNFFAEHFVLSVIETTHNGIWNYPFPAITVCDINRVSFNLTQKFVENLTLPAAVTKEFVTQEMKLLNELLYPGIYGSHVRNNLSQLQNIFDMNELSIPTIMNSVAQSCQNFLVSCKWKSKTKDCSSIFRPSISRDGVCCSFNYITYDLIVEEPNTKPCKMTSCGYQSGLSMVLNLDIENYDAGIMESVGVKIMLHDPYDYPDYDAPSKFIGVNKYAFLSIKPVEMRSATDITYLDPNLRQCIFHSEANEIIGNNWNGHIVPVKYSFINCLTNCRASLIKNICGCIPYYYPQNIWYDTSWPGMDMSPKALPHVNLNGYGRPCACTPDCNFYRYVIENSAGDLDKGLTYTYPRKDKTWKNQSAIHIFFGDLVSIQYRREMHYNWRHLFATFGGLLGVFAGFSFMSIVEIIYFFVIRVLIDAC</sequence>
<keyword evidence="5 12" id="KW-0812">Transmembrane</keyword>
<dbReference type="PRINTS" id="PR01078">
    <property type="entry name" value="AMINACHANNEL"/>
</dbReference>
<keyword evidence="4 12" id="KW-0894">Sodium channel</keyword>
<keyword evidence="11 12" id="KW-0407">Ion channel</keyword>
<dbReference type="OrthoDB" id="6502088at2759"/>
<comment type="similarity">
    <text evidence="2 12">Belongs to the amiloride-sensitive sodium channel (TC 1.A.6) family.</text>
</comment>
<keyword evidence="9 13" id="KW-0472">Membrane</keyword>
<accession>A0A6V7GZN1</accession>
<proteinExistence type="inferred from homology"/>
<evidence type="ECO:0000256" key="5">
    <source>
        <dbReference type="ARBA" id="ARBA00022692"/>
    </source>
</evidence>
<feature type="non-terminal residue" evidence="14">
    <location>
        <position position="584"/>
    </location>
</feature>
<comment type="subcellular location">
    <subcellularLocation>
        <location evidence="1">Membrane</location>
        <topology evidence="1">Multi-pass membrane protein</topology>
    </subcellularLocation>
</comment>
<evidence type="ECO:0000313" key="14">
    <source>
        <dbReference type="EMBL" id="CAD1472064.1"/>
    </source>
</evidence>
<dbReference type="GO" id="GO:0005886">
    <property type="term" value="C:plasma membrane"/>
    <property type="evidence" value="ECO:0007669"/>
    <property type="project" value="TreeGrafter"/>
</dbReference>
<evidence type="ECO:0008006" key="16">
    <source>
        <dbReference type="Google" id="ProtNLM"/>
    </source>
</evidence>
<evidence type="ECO:0000256" key="7">
    <source>
        <dbReference type="ARBA" id="ARBA00023053"/>
    </source>
</evidence>
<keyword evidence="8 12" id="KW-0406">Ion transport</keyword>
<comment type="caution">
    <text evidence="14">The sequence shown here is derived from an EMBL/GenBank/DDBJ whole genome shotgun (WGS) entry which is preliminary data.</text>
</comment>
<keyword evidence="3 12" id="KW-0813">Transport</keyword>
<evidence type="ECO:0000256" key="4">
    <source>
        <dbReference type="ARBA" id="ARBA00022461"/>
    </source>
</evidence>
<dbReference type="GO" id="GO:0015280">
    <property type="term" value="F:ligand-gated sodium channel activity"/>
    <property type="evidence" value="ECO:0007669"/>
    <property type="project" value="TreeGrafter"/>
</dbReference>
<dbReference type="Gene3D" id="2.60.470.10">
    <property type="entry name" value="Acid-sensing ion channels like domains"/>
    <property type="match status" value="1"/>
</dbReference>
<evidence type="ECO:0000256" key="9">
    <source>
        <dbReference type="ARBA" id="ARBA00023136"/>
    </source>
</evidence>
<dbReference type="AlphaFoldDB" id="A0A6V7GZN1"/>